<comment type="subcellular location">
    <subcellularLocation>
        <location evidence="8">Cell inner membrane</location>
        <topology evidence="8">Multi-pass membrane protein</topology>
    </subcellularLocation>
    <subcellularLocation>
        <location evidence="1">Cell membrane</location>
        <topology evidence="1">Multi-pass membrane protein</topology>
    </subcellularLocation>
</comment>
<keyword evidence="5 8" id="KW-0573">Peptidoglycan synthesis</keyword>
<keyword evidence="8" id="KW-0961">Cell wall biogenesis/degradation</keyword>
<name>Q7VDS5_PROMA</name>
<keyword evidence="10" id="KW-1185">Reference proteome</keyword>
<keyword evidence="2 8" id="KW-1003">Cell membrane</keyword>
<reference evidence="9 10" key="1">
    <citation type="journal article" date="2003" name="Proc. Natl. Acad. Sci. U.S.A.">
        <title>Genome sequence of the cyanobacterium Prochlorococcus marinus SS120, a nearly minimal oxyphototrophic genome.</title>
        <authorList>
            <person name="Dufresne A."/>
            <person name="Salanoubat M."/>
            <person name="Partensky F."/>
            <person name="Artiguenave F."/>
            <person name="Axmann I.M."/>
            <person name="Barbe V."/>
            <person name="Duprat S."/>
            <person name="Galperin M.Y."/>
            <person name="Koonin E.V."/>
            <person name="Le Gall F."/>
            <person name="Makarova K.S."/>
            <person name="Ostrowski M."/>
            <person name="Oztas S."/>
            <person name="Robert C."/>
            <person name="Rogozin I.B."/>
            <person name="Scanlan D.J."/>
            <person name="Tandeau de Marsac N."/>
            <person name="Weissenbach J."/>
            <person name="Wincker P."/>
            <person name="Wolf Y.I."/>
            <person name="Hess W.R."/>
        </authorList>
    </citation>
    <scope>NUCLEOTIDE SEQUENCE [LARGE SCALE GENOMIC DNA]</scope>
    <source>
        <strain evidence="10">SARG / CCMP1375 / SS120</strain>
    </source>
</reference>
<dbReference type="InterPro" id="IPR004268">
    <property type="entry name" value="MurJ"/>
</dbReference>
<dbReference type="eggNOG" id="COG0728">
    <property type="taxonomic scope" value="Bacteria"/>
</dbReference>
<evidence type="ECO:0000256" key="7">
    <source>
        <dbReference type="ARBA" id="ARBA00023136"/>
    </source>
</evidence>
<feature type="transmembrane region" description="Helical" evidence="8">
    <location>
        <begin position="191"/>
        <end position="216"/>
    </location>
</feature>
<evidence type="ECO:0000256" key="3">
    <source>
        <dbReference type="ARBA" id="ARBA00022692"/>
    </source>
</evidence>
<protein>
    <recommendedName>
        <fullName evidence="8">Probable lipid II flippase MurJ</fullName>
    </recommendedName>
</protein>
<feature type="transmembrane region" description="Helical" evidence="8">
    <location>
        <begin position="357"/>
        <end position="378"/>
    </location>
</feature>
<dbReference type="PANTHER" id="PTHR43486">
    <property type="entry name" value="LIPID II FLIPPASE MURJ-RELATED"/>
    <property type="match status" value="1"/>
</dbReference>
<dbReference type="EMBL" id="AE017126">
    <property type="protein sequence ID" value="AAP99339.1"/>
    <property type="molecule type" value="Genomic_DNA"/>
</dbReference>
<sequence length="538" mass="58639">MKRSLKSISMLISLGTVLSKTGGLARQVLIAGVFGVGAAYDAFNYAYILPGFFLILIGGINGPLHNAVVTVLSRRSQKEGEYIMGSINTSIIFVFILISGFLFLGADSIIQLVGPGLDNSTHLIAVKQLKIMSPITLFAGLIGIGFGSLNARDKFFIPSISPIISSLALIIGVSIFWAYKNLQVNSNYIEMLGGIILAQATLIGAIIQWVIQIPLLKKEKLFKFKFIFDWRNSGVKEVWKIILPATFASGMLQVNVFTDLFFASNILGAAAGLSYANFLVQAPLGLVSNALLLPLLPTFAKLTLDENQKDLIMRIRQGFIFSSASMICLGAIFIALSKTITETIFGRGVFNNEAIQLVSGLLVCYGIGMPAYLIRDLLVRVFYAFSDGDTPFKISTIGIALNAFLDWFLIGGPTPWGDQLTINLGANGLVLATVGVNILTCSILLLKLKAKITLLPLKEWLVDLSKLFLCGLFSGLVASKINSLPLLSYNNSWQLIQLLVSIFMSLLLFCILSNLLGIKEVSEMVRIFKSKLNFLYSK</sequence>
<proteinExistence type="inferred from homology"/>
<organism evidence="9 10">
    <name type="scientific">Prochlorococcus marinus (strain SARG / CCMP1375 / SS120)</name>
    <dbReference type="NCBI Taxonomy" id="167539"/>
    <lineage>
        <taxon>Bacteria</taxon>
        <taxon>Bacillati</taxon>
        <taxon>Cyanobacteriota</taxon>
        <taxon>Cyanophyceae</taxon>
        <taxon>Synechococcales</taxon>
        <taxon>Prochlorococcaceae</taxon>
        <taxon>Prochlorococcus</taxon>
    </lineage>
</organism>
<keyword evidence="8" id="KW-0813">Transport</keyword>
<accession>Q7VDS5</accession>
<dbReference type="AlphaFoldDB" id="Q7VDS5"/>
<keyword evidence="3 8" id="KW-0812">Transmembrane</keyword>
<feature type="transmembrane region" description="Helical" evidence="8">
    <location>
        <begin position="156"/>
        <end position="179"/>
    </location>
</feature>
<keyword evidence="7 8" id="KW-0472">Membrane</keyword>
<feature type="transmembrane region" description="Helical" evidence="8">
    <location>
        <begin position="318"/>
        <end position="337"/>
    </location>
</feature>
<keyword evidence="6 8" id="KW-1133">Transmembrane helix</keyword>
<evidence type="ECO:0000313" key="9">
    <source>
        <dbReference type="EMBL" id="AAP99339.1"/>
    </source>
</evidence>
<dbReference type="Pfam" id="PF03023">
    <property type="entry name" value="MurJ"/>
    <property type="match status" value="1"/>
</dbReference>
<evidence type="ECO:0000313" key="10">
    <source>
        <dbReference type="Proteomes" id="UP000001420"/>
    </source>
</evidence>
<dbReference type="GO" id="GO:0015648">
    <property type="term" value="F:lipid-linked peptidoglycan transporter activity"/>
    <property type="evidence" value="ECO:0007669"/>
    <property type="project" value="UniProtKB-UniRule"/>
</dbReference>
<evidence type="ECO:0000256" key="1">
    <source>
        <dbReference type="ARBA" id="ARBA00004651"/>
    </source>
</evidence>
<dbReference type="PANTHER" id="PTHR43486:SF1">
    <property type="entry name" value="LIPID II FLIPPASE MURJ-RELATED"/>
    <property type="match status" value="1"/>
</dbReference>
<dbReference type="EnsemblBacteria" id="AAP99339">
    <property type="protein sequence ID" value="AAP99339"/>
    <property type="gene ID" value="Pro_0293"/>
</dbReference>
<evidence type="ECO:0000256" key="2">
    <source>
        <dbReference type="ARBA" id="ARBA00022475"/>
    </source>
</evidence>
<dbReference type="UniPathway" id="UPA00219"/>
<dbReference type="RefSeq" id="WP_011124448.1">
    <property type="nucleotide sequence ID" value="NC_005042.1"/>
</dbReference>
<comment type="function">
    <text evidence="8">Involved in peptidoglycan biosynthesis. Transports lipid-linked peptidoglycan precursors from the inner to the outer leaflet of the cytoplasmic membrane.</text>
</comment>
<feature type="transmembrane region" description="Helical" evidence="8">
    <location>
        <begin position="467"/>
        <end position="489"/>
    </location>
</feature>
<comment type="similarity">
    <text evidence="8">Belongs to the MurJ/MviN family.</text>
</comment>
<gene>
    <name evidence="9" type="primary">mviN</name>
    <name evidence="8" type="synonym">murJ</name>
    <name evidence="9" type="ordered locus">Pro_0293</name>
</gene>
<dbReference type="STRING" id="167539.Pro_0293"/>
<dbReference type="GO" id="GO:0008360">
    <property type="term" value="P:regulation of cell shape"/>
    <property type="evidence" value="ECO:0007669"/>
    <property type="project" value="UniProtKB-KW"/>
</dbReference>
<dbReference type="PATRIC" id="fig|167539.5.peg.300"/>
<feature type="transmembrane region" description="Helical" evidence="8">
    <location>
        <begin position="43"/>
        <end position="64"/>
    </location>
</feature>
<dbReference type="KEGG" id="pma:Pro_0293"/>
<feature type="transmembrane region" description="Helical" evidence="8">
    <location>
        <begin position="390"/>
        <end position="410"/>
    </location>
</feature>
<keyword evidence="4 8" id="KW-0133">Cell shape</keyword>
<dbReference type="Proteomes" id="UP000001420">
    <property type="component" value="Chromosome"/>
</dbReference>
<feature type="transmembrane region" description="Helical" evidence="8">
    <location>
        <begin position="422"/>
        <end position="446"/>
    </location>
</feature>
<feature type="transmembrane region" description="Helical" evidence="8">
    <location>
        <begin position="278"/>
        <end position="297"/>
    </location>
</feature>
<dbReference type="HOGENOM" id="CLU_006797_5_2_3"/>
<evidence type="ECO:0000256" key="4">
    <source>
        <dbReference type="ARBA" id="ARBA00022960"/>
    </source>
</evidence>
<dbReference type="GO" id="GO:0009252">
    <property type="term" value="P:peptidoglycan biosynthetic process"/>
    <property type="evidence" value="ECO:0007669"/>
    <property type="project" value="UniProtKB-UniRule"/>
</dbReference>
<feature type="transmembrane region" description="Helical" evidence="8">
    <location>
        <begin position="237"/>
        <end position="258"/>
    </location>
</feature>
<keyword evidence="8" id="KW-0997">Cell inner membrane</keyword>
<feature type="transmembrane region" description="Helical" evidence="8">
    <location>
        <begin position="131"/>
        <end position="149"/>
    </location>
</feature>
<comment type="pathway">
    <text evidence="8">Cell wall biogenesis; peptidoglycan biosynthesis.</text>
</comment>
<dbReference type="GO" id="GO:0005886">
    <property type="term" value="C:plasma membrane"/>
    <property type="evidence" value="ECO:0007669"/>
    <property type="project" value="UniProtKB-SubCell"/>
</dbReference>
<evidence type="ECO:0000256" key="8">
    <source>
        <dbReference type="HAMAP-Rule" id="MF_02078"/>
    </source>
</evidence>
<dbReference type="OrthoDB" id="9804143at2"/>
<dbReference type="PRINTS" id="PR01806">
    <property type="entry name" value="VIRFACTRMVIN"/>
</dbReference>
<dbReference type="HAMAP" id="MF_02078">
    <property type="entry name" value="MurJ_MviN"/>
    <property type="match status" value="1"/>
</dbReference>
<dbReference type="NCBIfam" id="TIGR01695">
    <property type="entry name" value="murJ_mviN"/>
    <property type="match status" value="1"/>
</dbReference>
<dbReference type="GO" id="GO:0071555">
    <property type="term" value="P:cell wall organization"/>
    <property type="evidence" value="ECO:0007669"/>
    <property type="project" value="UniProtKB-KW"/>
</dbReference>
<feature type="transmembrane region" description="Helical" evidence="8">
    <location>
        <begin position="495"/>
        <end position="516"/>
    </location>
</feature>
<evidence type="ECO:0000256" key="5">
    <source>
        <dbReference type="ARBA" id="ARBA00022984"/>
    </source>
</evidence>
<evidence type="ECO:0000256" key="6">
    <source>
        <dbReference type="ARBA" id="ARBA00022989"/>
    </source>
</evidence>
<feature type="transmembrane region" description="Helical" evidence="8">
    <location>
        <begin position="85"/>
        <end position="111"/>
    </location>
</feature>